<dbReference type="AlphaFoldDB" id="A0A8D5FMY4"/>
<name>A0A8D5FMY4_9BACT</name>
<gene>
    <name evidence="2" type="ORF">DGMP_18770</name>
</gene>
<feature type="domain" description="RNA polymerase sigma-70 region 4" evidence="1">
    <location>
        <begin position="91"/>
        <end position="141"/>
    </location>
</feature>
<protein>
    <recommendedName>
        <fullName evidence="1">RNA polymerase sigma-70 region 4 domain-containing protein</fullName>
    </recommendedName>
</protein>
<keyword evidence="3" id="KW-1185">Reference proteome</keyword>
<dbReference type="Pfam" id="PF04545">
    <property type="entry name" value="Sigma70_r4"/>
    <property type="match status" value="1"/>
</dbReference>
<evidence type="ECO:0000259" key="1">
    <source>
        <dbReference type="Pfam" id="PF04545"/>
    </source>
</evidence>
<dbReference type="PANTHER" id="PTHR30603:SF47">
    <property type="entry name" value="RNA POLYMERASE SIGMA FACTOR SIGD, CHLOROPLASTIC"/>
    <property type="match status" value="1"/>
</dbReference>
<sequence length="150" mass="16516">MGFQGNPAAGSGGRLIKISANTVERYAKAAKENSPNLQKVKKEIKGKTAICQSIEFNALLNEQISSVSSPTENALEKKQLQKAVLQAIDKTLNEKSGDILKRRYGLPPYQNREQSVMKISKIYGVTRGAIYQLEQTALKKLSACLDKSLF</sequence>
<evidence type="ECO:0000313" key="3">
    <source>
        <dbReference type="Proteomes" id="UP000826725"/>
    </source>
</evidence>
<dbReference type="PANTHER" id="PTHR30603">
    <property type="entry name" value="RNA POLYMERASE SIGMA FACTOR RPO"/>
    <property type="match status" value="1"/>
</dbReference>
<dbReference type="InterPro" id="IPR007630">
    <property type="entry name" value="RNA_pol_sigma70_r4"/>
</dbReference>
<dbReference type="KEGG" id="dbk:DGMP_18770"/>
<dbReference type="GO" id="GO:0006352">
    <property type="term" value="P:DNA-templated transcription initiation"/>
    <property type="evidence" value="ECO:0007669"/>
    <property type="project" value="InterPro"/>
</dbReference>
<dbReference type="InterPro" id="IPR050239">
    <property type="entry name" value="Sigma-70_RNA_pol_init_factors"/>
</dbReference>
<dbReference type="Proteomes" id="UP000826725">
    <property type="component" value="Chromosome"/>
</dbReference>
<evidence type="ECO:0000313" key="2">
    <source>
        <dbReference type="EMBL" id="BCL61184.1"/>
    </source>
</evidence>
<reference evidence="2" key="1">
    <citation type="submission" date="2020-09" db="EMBL/GenBank/DDBJ databases">
        <title>Desulfogranum mesoprofundum gen. nov., sp. nov., a novel mesophilic, sulfate-reducing chemolithoautotroph isolated from a deep-sea hydrothermal vent chimney in the Suiyo Seamount.</title>
        <authorList>
            <person name="Hashimoto Y."/>
            <person name="Nakagawa S."/>
        </authorList>
    </citation>
    <scope>NUCLEOTIDE SEQUENCE</scope>
    <source>
        <strain evidence="2">KT2</strain>
    </source>
</reference>
<dbReference type="GO" id="GO:0003700">
    <property type="term" value="F:DNA-binding transcription factor activity"/>
    <property type="evidence" value="ECO:0007669"/>
    <property type="project" value="InterPro"/>
</dbReference>
<proteinExistence type="predicted"/>
<accession>A0A8D5FMY4</accession>
<dbReference type="EMBL" id="AP024086">
    <property type="protein sequence ID" value="BCL61184.1"/>
    <property type="molecule type" value="Genomic_DNA"/>
</dbReference>
<organism evidence="2 3">
    <name type="scientific">Desulfomarina profundi</name>
    <dbReference type="NCBI Taxonomy" id="2772557"/>
    <lineage>
        <taxon>Bacteria</taxon>
        <taxon>Pseudomonadati</taxon>
        <taxon>Thermodesulfobacteriota</taxon>
        <taxon>Desulfobulbia</taxon>
        <taxon>Desulfobulbales</taxon>
        <taxon>Desulfobulbaceae</taxon>
        <taxon>Desulfomarina</taxon>
    </lineage>
</organism>